<dbReference type="Proteomes" id="UP000243180">
    <property type="component" value="Chromosome"/>
</dbReference>
<protein>
    <recommendedName>
        <fullName evidence="4">Nucleotidyltransferase</fullName>
    </recommendedName>
</protein>
<keyword evidence="3" id="KW-1185">Reference proteome</keyword>
<feature type="compositionally biased region" description="Polar residues" evidence="1">
    <location>
        <begin position="1"/>
        <end position="10"/>
    </location>
</feature>
<dbReference type="KEGG" id="slim:SCL_0056"/>
<feature type="region of interest" description="Disordered" evidence="1">
    <location>
        <begin position="1"/>
        <end position="24"/>
    </location>
</feature>
<evidence type="ECO:0000256" key="1">
    <source>
        <dbReference type="SAM" id="MobiDB-lite"/>
    </source>
</evidence>
<reference evidence="2 3" key="1">
    <citation type="submission" date="2015-05" db="EMBL/GenBank/DDBJ databases">
        <title>Complete genome sequence of a sulfur-oxidizing gammaproteobacterium strain HA5.</title>
        <authorList>
            <person name="Miura A."/>
            <person name="Kojima H."/>
            <person name="Fukui M."/>
        </authorList>
    </citation>
    <scope>NUCLEOTIDE SEQUENCE [LARGE SCALE GENOMIC DNA]</scope>
    <source>
        <strain evidence="2 3">HA5</strain>
    </source>
</reference>
<name>A0A1B4XC78_9GAMM</name>
<gene>
    <name evidence="2" type="ORF">SCL_0056</name>
</gene>
<accession>A0A1B4XC78</accession>
<proteinExistence type="predicted"/>
<evidence type="ECO:0008006" key="4">
    <source>
        <dbReference type="Google" id="ProtNLM"/>
    </source>
</evidence>
<evidence type="ECO:0000313" key="3">
    <source>
        <dbReference type="Proteomes" id="UP000243180"/>
    </source>
</evidence>
<organism evidence="2 3">
    <name type="scientific">Sulfuricaulis limicola</name>
    <dbReference type="NCBI Taxonomy" id="1620215"/>
    <lineage>
        <taxon>Bacteria</taxon>
        <taxon>Pseudomonadati</taxon>
        <taxon>Pseudomonadota</taxon>
        <taxon>Gammaproteobacteria</taxon>
        <taxon>Acidiferrobacterales</taxon>
        <taxon>Acidiferrobacteraceae</taxon>
        <taxon>Sulfuricaulis</taxon>
    </lineage>
</organism>
<sequence>MAYKSRSSPARQRAKPNSPAADELRRRIATDAARIMAEEGVRDFQSAKRKAAARLGLPETRHLPGNNEVDSALQEHLRLFHGGSLIQSVRRLRELAAEAMRFLARFEPRLVGPVLSGTVTPASAIELHLTADTAEEIGFWLQEHSIPYELTDRRLRFGGDRQATFPAYRFTADDVPVELCIFDRLEAREAPLSPVDGKPMKRANLREVENLMSEAAGP</sequence>
<dbReference type="InParanoid" id="A0A1B4XC78"/>
<dbReference type="EMBL" id="AP014879">
    <property type="protein sequence ID" value="BAV32380.1"/>
    <property type="molecule type" value="Genomic_DNA"/>
</dbReference>
<evidence type="ECO:0000313" key="2">
    <source>
        <dbReference type="EMBL" id="BAV32380.1"/>
    </source>
</evidence>
<dbReference type="RefSeq" id="WP_197702656.1">
    <property type="nucleotide sequence ID" value="NZ_AP014879.1"/>
</dbReference>
<dbReference type="AlphaFoldDB" id="A0A1B4XC78"/>